<dbReference type="Proteomes" id="UP000655225">
    <property type="component" value="Unassembled WGS sequence"/>
</dbReference>
<dbReference type="InterPro" id="IPR013324">
    <property type="entry name" value="RNA_pol_sigma_r3/r4-like"/>
</dbReference>
<dbReference type="GO" id="GO:0003677">
    <property type="term" value="F:DNA binding"/>
    <property type="evidence" value="ECO:0007669"/>
    <property type="project" value="UniProtKB-KW"/>
</dbReference>
<evidence type="ECO:0000313" key="9">
    <source>
        <dbReference type="EMBL" id="KAF8397725.1"/>
    </source>
</evidence>
<dbReference type="InterPro" id="IPR007630">
    <property type="entry name" value="RNA_pol_sigma70_r4"/>
</dbReference>
<accession>A0A834Z1P5</accession>
<dbReference type="SUPFAM" id="SSF88659">
    <property type="entry name" value="Sigma3 and sigma4 domains of RNA polymerase sigma factors"/>
    <property type="match status" value="2"/>
</dbReference>
<feature type="region of interest" description="Disordered" evidence="6">
    <location>
        <begin position="66"/>
        <end position="106"/>
    </location>
</feature>
<dbReference type="GO" id="GO:0006352">
    <property type="term" value="P:DNA-templated transcription initiation"/>
    <property type="evidence" value="ECO:0007669"/>
    <property type="project" value="InterPro"/>
</dbReference>
<proteinExistence type="inferred from homology"/>
<evidence type="ECO:0000256" key="4">
    <source>
        <dbReference type="ARBA" id="ARBA00023125"/>
    </source>
</evidence>
<name>A0A834Z1P5_TETSI</name>
<dbReference type="InterPro" id="IPR007624">
    <property type="entry name" value="RNA_pol_sigma70_r3"/>
</dbReference>
<dbReference type="InterPro" id="IPR050239">
    <property type="entry name" value="Sigma-70_RNA_pol_init_factors"/>
</dbReference>
<dbReference type="CDD" id="cd06171">
    <property type="entry name" value="Sigma70_r4"/>
    <property type="match status" value="1"/>
</dbReference>
<evidence type="ECO:0000259" key="8">
    <source>
        <dbReference type="PROSITE" id="PS00716"/>
    </source>
</evidence>
<dbReference type="InterPro" id="IPR013325">
    <property type="entry name" value="RNA_pol_sigma_r2"/>
</dbReference>
<keyword evidence="3" id="KW-0731">Sigma factor</keyword>
<dbReference type="InterPro" id="IPR000943">
    <property type="entry name" value="RNA_pol_sigma70"/>
</dbReference>
<feature type="region of interest" description="Disordered" evidence="6">
    <location>
        <begin position="113"/>
        <end position="132"/>
    </location>
</feature>
<dbReference type="InterPro" id="IPR007627">
    <property type="entry name" value="RNA_pol_sigma70_r2"/>
</dbReference>
<feature type="domain" description="RNA polymerase sigma-70" evidence="8">
    <location>
        <begin position="609"/>
        <end position="635"/>
    </location>
</feature>
<evidence type="ECO:0000256" key="5">
    <source>
        <dbReference type="ARBA" id="ARBA00023163"/>
    </source>
</evidence>
<dbReference type="Gene3D" id="1.10.10.10">
    <property type="entry name" value="Winged helix-like DNA-binding domain superfamily/Winged helix DNA-binding domain"/>
    <property type="match status" value="2"/>
</dbReference>
<dbReference type="InterPro" id="IPR036388">
    <property type="entry name" value="WH-like_DNA-bd_sf"/>
</dbReference>
<evidence type="ECO:0000256" key="3">
    <source>
        <dbReference type="ARBA" id="ARBA00023082"/>
    </source>
</evidence>
<evidence type="ECO:0000256" key="1">
    <source>
        <dbReference type="ARBA" id="ARBA00007788"/>
    </source>
</evidence>
<dbReference type="NCBIfam" id="TIGR02937">
    <property type="entry name" value="sigma70-ECF"/>
    <property type="match status" value="1"/>
</dbReference>
<dbReference type="PROSITE" id="PS00715">
    <property type="entry name" value="SIGMA70_1"/>
    <property type="match status" value="1"/>
</dbReference>
<keyword evidence="5" id="KW-0804">Transcription</keyword>
<keyword evidence="2" id="KW-0805">Transcription regulation</keyword>
<dbReference type="AlphaFoldDB" id="A0A834Z1P5"/>
<sequence>MALLNTDGSVAKAWPVNSIDGNGKPVLYHGNKKGIGNPMYGPLQIGKAEPVNLQFGHFGISAWPTDTGGTSHAGSVDESRGDGTETGSRYYSSCCSSPRMSDGPAKEVLPTAVLPKEEQSVSGSDEEADDPPEADIMYNFVLLKEFQIENLRSYSVSLWQIDLILHMEGSVDEESTKSDEEYDDLAMQDVQENGYWSDDDEESKGKLVHVREDAGNNNGGNLGRDKYRQNLDLFQKTSSQLLSELPFSYTSLLMDKNQWSKPAAGNVRLRKLLEMKQFLMMALPVEVTVVAVRVEVAVGMVVRVIGFFLKEFIIRRKYNLNAMGYLRVMLRGPPKRFLLRNKCLFELLNSLGAIGSANLIQLKEKVTELIKLEEVKRRFQSQFDREPTLVEWAEAVGMSCRVLQSHLHSGNNSREKMIYANFRMVVHVAKLYQGRGLNLQDLLQEGSMGLMRSLEKFKPQVGCRFSTYAYWWIRQRIRKAIYQNSRTIRLPENVYNLLRKVKSTKELYSREGHRPTNEELAKHVGITVEKLETLLSSTRMPLSIQQPVWLDQSTTFQEITADTEIESTDLCVSKQMMRRHVHNLLRTLSPRERRIIRLRYGIEDGKPKSLAEIGSVFRLSKERIRQLENRALNKLKQCLSSHGLGAYSDLLI</sequence>
<feature type="compositionally biased region" description="Low complexity" evidence="6">
    <location>
        <begin position="88"/>
        <end position="101"/>
    </location>
</feature>
<organism evidence="9 10">
    <name type="scientific">Tetracentron sinense</name>
    <name type="common">Spur-leaf</name>
    <dbReference type="NCBI Taxonomy" id="13715"/>
    <lineage>
        <taxon>Eukaryota</taxon>
        <taxon>Viridiplantae</taxon>
        <taxon>Streptophyta</taxon>
        <taxon>Embryophyta</taxon>
        <taxon>Tracheophyta</taxon>
        <taxon>Spermatophyta</taxon>
        <taxon>Magnoliopsida</taxon>
        <taxon>Trochodendrales</taxon>
        <taxon>Trochodendraceae</taxon>
        <taxon>Tetracentron</taxon>
    </lineage>
</organism>
<dbReference type="Pfam" id="PF04542">
    <property type="entry name" value="Sigma70_r2"/>
    <property type="match status" value="1"/>
</dbReference>
<keyword evidence="10" id="KW-1185">Reference proteome</keyword>
<evidence type="ECO:0000313" key="10">
    <source>
        <dbReference type="Proteomes" id="UP000655225"/>
    </source>
</evidence>
<keyword evidence="4" id="KW-0238">DNA-binding</keyword>
<gene>
    <name evidence="9" type="ORF">HHK36_016647</name>
</gene>
<dbReference type="PRINTS" id="PR00046">
    <property type="entry name" value="SIGMA70FCT"/>
</dbReference>
<dbReference type="PANTHER" id="PTHR30603">
    <property type="entry name" value="RNA POLYMERASE SIGMA FACTOR RPO"/>
    <property type="match status" value="1"/>
</dbReference>
<reference evidence="9 10" key="1">
    <citation type="submission" date="2020-04" db="EMBL/GenBank/DDBJ databases">
        <title>Plant Genome Project.</title>
        <authorList>
            <person name="Zhang R.-G."/>
        </authorList>
    </citation>
    <scope>NUCLEOTIDE SEQUENCE [LARGE SCALE GENOMIC DNA]</scope>
    <source>
        <strain evidence="9">YNK0</strain>
        <tissue evidence="9">Leaf</tissue>
    </source>
</reference>
<dbReference type="InterPro" id="IPR014284">
    <property type="entry name" value="RNA_pol_sigma-70_dom"/>
</dbReference>
<dbReference type="PROSITE" id="PS00716">
    <property type="entry name" value="SIGMA70_2"/>
    <property type="match status" value="1"/>
</dbReference>
<dbReference type="Pfam" id="PF04545">
    <property type="entry name" value="Sigma70_r4"/>
    <property type="match status" value="1"/>
</dbReference>
<dbReference type="PANTHER" id="PTHR30603:SF45">
    <property type="entry name" value="RNA POLYMERASE SIGMA FACTOR SIGF, CHLOROPLASTIC"/>
    <property type="match status" value="1"/>
</dbReference>
<comment type="similarity">
    <text evidence="1">Belongs to the sigma-70 factor family.</text>
</comment>
<protein>
    <recommendedName>
        <fullName evidence="7 8">RNA polymerase sigma-70 domain-containing protein</fullName>
    </recommendedName>
</protein>
<dbReference type="Gene3D" id="1.20.120.1810">
    <property type="match status" value="1"/>
</dbReference>
<evidence type="ECO:0000256" key="6">
    <source>
        <dbReference type="SAM" id="MobiDB-lite"/>
    </source>
</evidence>
<evidence type="ECO:0000259" key="7">
    <source>
        <dbReference type="PROSITE" id="PS00715"/>
    </source>
</evidence>
<comment type="caution">
    <text evidence="9">The sequence shown here is derived from an EMBL/GenBank/DDBJ whole genome shotgun (WGS) entry which is preliminary data.</text>
</comment>
<dbReference type="OrthoDB" id="206108at2759"/>
<feature type="domain" description="RNA polymerase sigma-70" evidence="7">
    <location>
        <begin position="441"/>
        <end position="454"/>
    </location>
</feature>
<dbReference type="GO" id="GO:0016987">
    <property type="term" value="F:sigma factor activity"/>
    <property type="evidence" value="ECO:0007669"/>
    <property type="project" value="UniProtKB-KW"/>
</dbReference>
<dbReference type="Pfam" id="PF04539">
    <property type="entry name" value="Sigma70_r3"/>
    <property type="match status" value="1"/>
</dbReference>
<dbReference type="EMBL" id="JABCRI010000011">
    <property type="protein sequence ID" value="KAF8397725.1"/>
    <property type="molecule type" value="Genomic_DNA"/>
</dbReference>
<dbReference type="SUPFAM" id="SSF88946">
    <property type="entry name" value="Sigma2 domain of RNA polymerase sigma factors"/>
    <property type="match status" value="1"/>
</dbReference>
<evidence type="ECO:0000256" key="2">
    <source>
        <dbReference type="ARBA" id="ARBA00023015"/>
    </source>
</evidence>